<dbReference type="Proteomes" id="UP000178602">
    <property type="component" value="Unassembled WGS sequence"/>
</dbReference>
<dbReference type="PANTHER" id="PTHR36842:SF1">
    <property type="entry name" value="PROTEIN TOLB"/>
    <property type="match status" value="1"/>
</dbReference>
<dbReference type="EMBL" id="MEUG01000001">
    <property type="protein sequence ID" value="OGC28466.1"/>
    <property type="molecule type" value="Genomic_DNA"/>
</dbReference>
<accession>A0A1F4T772</accession>
<name>A0A1F4T772_UNCSA</name>
<gene>
    <name evidence="2" type="ORF">A3K49_05820</name>
</gene>
<feature type="chain" id="PRO_5009514523" evidence="1">
    <location>
        <begin position="20"/>
        <end position="909"/>
    </location>
</feature>
<evidence type="ECO:0000313" key="2">
    <source>
        <dbReference type="EMBL" id="OGC28466.1"/>
    </source>
</evidence>
<organism evidence="2 3">
    <name type="scientific">candidate division WOR-1 bacterium RIFOXYC12_FULL_54_18</name>
    <dbReference type="NCBI Taxonomy" id="1802584"/>
    <lineage>
        <taxon>Bacteria</taxon>
        <taxon>Bacillati</taxon>
        <taxon>Saganbacteria</taxon>
    </lineage>
</organism>
<dbReference type="PANTHER" id="PTHR36842">
    <property type="entry name" value="PROTEIN TOLB HOMOLOG"/>
    <property type="match status" value="1"/>
</dbReference>
<evidence type="ECO:0000313" key="3">
    <source>
        <dbReference type="Proteomes" id="UP000178602"/>
    </source>
</evidence>
<proteinExistence type="predicted"/>
<sequence>MKRSALVLFSLVIFFGAIAVSRSQEKDLPPILPATLPQAQWDGGGLRVNNSSGNTTQQNPVSCLGGDGSYYLVWEDGRSGFSRLFAQKYDPAGTPLWGRDGVKISDGEGNQNSARVICDGGGGLLVAWQDYRNNNSDIFAQHITAGGLPLWGKEALPVCVSSYGQFAPEVAISKKGELLIVWHDYRSCVGEDIYAQKVDRVGRTQWLGNGIVLCDEGGTQWYPQVASDGANGFIVVWTDGRPQNNGSDVYGQYLSSDGEGLWGKNGLALCSAPDNQENPVLTAGNKFFILAWSDLRGNSKNIFVQKYNLSGAPLWDKADLQITDDPFSQESPDLALAPDGGAVVVWADNRHEQSTIFAQRINREGSLLWKKGGIEVAPAPFRQDKPKIAYLSTVDWVVVWEDYRKGKSRLFAQKINSAGRQLWADEGLLVSGLGDDQGKLNLAVSGDNTIFITFQSRVNGNFDVARQEISGGGALTLGRNGQVVCDTPGAVVHQNGAAINNGSNELIIVWEDGRHGFLNIYAQKLTRSGYLAWGKEGVRVARFSAEQTTPQLVADGQGGAIIVWEDRRDGKNVRLFAQRISTSGRLLWGVSGLSLTKLGSEQRAPVLVPDNNGGAIAAWEDERDPLNLKDIYAQRIAADGELLWGKNAALVAAENGDQLAPSAIVDENGGTIIAWADARRGDRNLDIYAQRLKASGVRLWKENGMLVCGAPDIQQSPKLSGDGEGGAIVAWTDKAGGSYDIYAQRLNKLGYPLWLNDGIPVCQMARSQHDPLLTRLNEGTMVVWQDYRFGNWDIFTNALSDAGKLLWGEEGIPVIEAPLTQFAPRSISLSGNAAIITWEDYRNGKHYEIYMQKIGLDGRPLWPASSLLIKTNNGARAPQVVGLDDYFIVIWEDYAGGGKTISAQAFIEE</sequence>
<comment type="caution">
    <text evidence="2">The sequence shown here is derived from an EMBL/GenBank/DDBJ whole genome shotgun (WGS) entry which is preliminary data.</text>
</comment>
<protein>
    <submittedName>
        <fullName evidence="2">Uncharacterized protein</fullName>
    </submittedName>
</protein>
<evidence type="ECO:0000256" key="1">
    <source>
        <dbReference type="SAM" id="SignalP"/>
    </source>
</evidence>
<dbReference type="AlphaFoldDB" id="A0A1F4T772"/>
<reference evidence="2 3" key="1">
    <citation type="journal article" date="2016" name="Nat. Commun.">
        <title>Thousands of microbial genomes shed light on interconnected biogeochemical processes in an aquifer system.</title>
        <authorList>
            <person name="Anantharaman K."/>
            <person name="Brown C.T."/>
            <person name="Hug L.A."/>
            <person name="Sharon I."/>
            <person name="Castelle C.J."/>
            <person name="Probst A.J."/>
            <person name="Thomas B.C."/>
            <person name="Singh A."/>
            <person name="Wilkins M.J."/>
            <person name="Karaoz U."/>
            <person name="Brodie E.L."/>
            <person name="Williams K.H."/>
            <person name="Hubbard S.S."/>
            <person name="Banfield J.F."/>
        </authorList>
    </citation>
    <scope>NUCLEOTIDE SEQUENCE [LARGE SCALE GENOMIC DNA]</scope>
</reference>
<keyword evidence="1" id="KW-0732">Signal</keyword>
<feature type="signal peptide" evidence="1">
    <location>
        <begin position="1"/>
        <end position="19"/>
    </location>
</feature>